<proteinExistence type="inferred from homology"/>
<dbReference type="GO" id="GO:0032259">
    <property type="term" value="P:methylation"/>
    <property type="evidence" value="ECO:0007669"/>
    <property type="project" value="UniProtKB-KW"/>
</dbReference>
<evidence type="ECO:0000256" key="8">
    <source>
        <dbReference type="ARBA" id="ARBA00023002"/>
    </source>
</evidence>
<dbReference type="InterPro" id="IPR047785">
    <property type="entry name" value="tRNA_MNMC2"/>
</dbReference>
<organism evidence="13 14">
    <name type="scientific">Cardiobacterium hominis</name>
    <dbReference type="NCBI Taxonomy" id="2718"/>
    <lineage>
        <taxon>Bacteria</taxon>
        <taxon>Pseudomonadati</taxon>
        <taxon>Pseudomonadota</taxon>
        <taxon>Gammaproteobacteria</taxon>
        <taxon>Cardiobacteriales</taxon>
        <taxon>Cardiobacteriaceae</taxon>
        <taxon>Cardiobacterium</taxon>
    </lineage>
</organism>
<dbReference type="InterPro" id="IPR036188">
    <property type="entry name" value="FAD/NAD-bd_sf"/>
</dbReference>
<dbReference type="SUPFAM" id="SSF51971">
    <property type="entry name" value="Nucleotide-binding domain"/>
    <property type="match status" value="1"/>
</dbReference>
<evidence type="ECO:0000313" key="14">
    <source>
        <dbReference type="Proteomes" id="UP000190837"/>
    </source>
</evidence>
<evidence type="ECO:0000256" key="2">
    <source>
        <dbReference type="ARBA" id="ARBA00022603"/>
    </source>
</evidence>
<dbReference type="SUPFAM" id="SSF53335">
    <property type="entry name" value="S-adenosyl-L-methionine-dependent methyltransferases"/>
    <property type="match status" value="1"/>
</dbReference>
<dbReference type="EC" id="1.5.-.-" evidence="10"/>
<keyword evidence="9 10" id="KW-0511">Multifunctional enzyme</keyword>
<accession>A0A1C3H4Q7</accession>
<comment type="catalytic activity">
    <reaction evidence="10">
        <text>5-aminomethyl-2-thiouridine(34) in tRNA + S-adenosyl-L-methionine = 5-methylaminomethyl-2-thiouridine(34) in tRNA + S-adenosyl-L-homocysteine + H(+)</text>
        <dbReference type="Rhea" id="RHEA:19569"/>
        <dbReference type="Rhea" id="RHEA-COMP:10195"/>
        <dbReference type="Rhea" id="RHEA-COMP:10197"/>
        <dbReference type="ChEBI" id="CHEBI:15378"/>
        <dbReference type="ChEBI" id="CHEBI:57856"/>
        <dbReference type="ChEBI" id="CHEBI:59789"/>
        <dbReference type="ChEBI" id="CHEBI:74454"/>
        <dbReference type="ChEBI" id="CHEBI:74455"/>
        <dbReference type="EC" id="2.1.1.61"/>
    </reaction>
</comment>
<dbReference type="InterPro" id="IPR017610">
    <property type="entry name" value="tRNA_S-uridine_synth_MnmC_C"/>
</dbReference>
<dbReference type="GO" id="GO:0050660">
    <property type="term" value="F:flavin adenine dinucleotide binding"/>
    <property type="evidence" value="ECO:0007669"/>
    <property type="project" value="UniProtKB-UniRule"/>
</dbReference>
<keyword evidence="2 10" id="KW-0489">Methyltransferase</keyword>
<dbReference type="HAMAP" id="MF_01102">
    <property type="entry name" value="MnmC"/>
    <property type="match status" value="1"/>
</dbReference>
<dbReference type="RefSeq" id="WP_079540716.1">
    <property type="nucleotide sequence ID" value="NZ_FKLO01000049.1"/>
</dbReference>
<feature type="region of interest" description="FAD-dependent cmnm(5)s(2)U34 oxidoreductase" evidence="10">
    <location>
        <begin position="252"/>
        <end position="604"/>
    </location>
</feature>
<evidence type="ECO:0000256" key="5">
    <source>
        <dbReference type="ARBA" id="ARBA00022691"/>
    </source>
</evidence>
<dbReference type="NCBIfam" id="NF033855">
    <property type="entry name" value="tRNA_MNMC2"/>
    <property type="match status" value="1"/>
</dbReference>
<name>A0A1C3H4Q7_9GAMM</name>
<keyword evidence="3 10" id="KW-0285">Flavoprotein</keyword>
<dbReference type="NCBIfam" id="TIGR03197">
    <property type="entry name" value="MnmC_Cterm"/>
    <property type="match status" value="1"/>
</dbReference>
<keyword evidence="4 10" id="KW-0808">Transferase</keyword>
<keyword evidence="5 10" id="KW-0949">S-adenosyl-L-methionine</keyword>
<evidence type="ECO:0000256" key="9">
    <source>
        <dbReference type="ARBA" id="ARBA00023268"/>
    </source>
</evidence>
<dbReference type="GO" id="GO:0004808">
    <property type="term" value="F:tRNA (5-methylaminomethyl-2-thiouridylate)(34)-methyltransferase activity"/>
    <property type="evidence" value="ECO:0007669"/>
    <property type="project" value="UniProtKB-EC"/>
</dbReference>
<dbReference type="InterPro" id="IPR023032">
    <property type="entry name" value="tRNA_MAMT_biosynth_bifunc_MnmC"/>
</dbReference>
<dbReference type="PANTHER" id="PTHR13847:SF283">
    <property type="entry name" value="TRNA 5-METHYLAMINOMETHYL-2-THIOURIDINE BIOSYNTHESIS BIFUNCTIONAL PROTEIN MNMC"/>
    <property type="match status" value="1"/>
</dbReference>
<evidence type="ECO:0000256" key="7">
    <source>
        <dbReference type="ARBA" id="ARBA00022827"/>
    </source>
</evidence>
<dbReference type="EMBL" id="FKLO01000049">
    <property type="protein sequence ID" value="SAM65555.1"/>
    <property type="molecule type" value="Genomic_DNA"/>
</dbReference>
<protein>
    <recommendedName>
        <fullName evidence="10">tRNA 5-methylaminomethyl-2-thiouridine biosynthesis bifunctional protein MnmC</fullName>
        <shortName evidence="10">tRNA mnm(5)s(2)U biosynthesis bifunctional protein</shortName>
    </recommendedName>
    <domain>
        <recommendedName>
            <fullName evidence="10">tRNA (mnm(5)s(2)U34)-methyltransferase</fullName>
            <ecNumber evidence="10">2.1.1.61</ecNumber>
        </recommendedName>
    </domain>
    <domain>
        <recommendedName>
            <fullName evidence="10">FAD-dependent cmnm(5)s(2)U34 oxidoreductase</fullName>
            <ecNumber evidence="10">1.5.-.-</ecNumber>
        </recommendedName>
    </domain>
</protein>
<dbReference type="GO" id="GO:0002097">
    <property type="term" value="P:tRNA wobble base modification"/>
    <property type="evidence" value="ECO:0007669"/>
    <property type="project" value="UniProtKB-UniRule"/>
</dbReference>
<dbReference type="Gene3D" id="3.50.50.60">
    <property type="entry name" value="FAD/NAD(P)-binding domain"/>
    <property type="match status" value="1"/>
</dbReference>
<evidence type="ECO:0000256" key="6">
    <source>
        <dbReference type="ARBA" id="ARBA00022694"/>
    </source>
</evidence>
<comment type="similarity">
    <text evidence="10">In the N-terminal section; belongs to the methyltransferase superfamily. tRNA (mnm(5)s(2)U34)-methyltransferase family.</text>
</comment>
<evidence type="ECO:0000313" key="13">
    <source>
        <dbReference type="EMBL" id="SAM65555.1"/>
    </source>
</evidence>
<dbReference type="Proteomes" id="UP000190837">
    <property type="component" value="Unassembled WGS sequence"/>
</dbReference>
<evidence type="ECO:0000256" key="3">
    <source>
        <dbReference type="ARBA" id="ARBA00022630"/>
    </source>
</evidence>
<dbReference type="Gene3D" id="3.40.50.150">
    <property type="entry name" value="Vaccinia Virus protein VP39"/>
    <property type="match status" value="1"/>
</dbReference>
<dbReference type="PANTHER" id="PTHR13847">
    <property type="entry name" value="SARCOSINE DEHYDROGENASE-RELATED"/>
    <property type="match status" value="1"/>
</dbReference>
<feature type="domain" description="MnmC-like methyltransferase" evidence="12">
    <location>
        <begin position="112"/>
        <end position="228"/>
    </location>
</feature>
<dbReference type="GO" id="GO:0005737">
    <property type="term" value="C:cytoplasm"/>
    <property type="evidence" value="ECO:0007669"/>
    <property type="project" value="UniProtKB-SubCell"/>
</dbReference>
<reference evidence="14" key="1">
    <citation type="submission" date="2016-04" db="EMBL/GenBank/DDBJ databases">
        <authorList>
            <person name="Tagini F."/>
        </authorList>
    </citation>
    <scope>NUCLEOTIDE SEQUENCE [LARGE SCALE GENOMIC DNA]</scope>
    <source>
        <strain evidence="14">CHUV0807</strain>
    </source>
</reference>
<keyword evidence="6 10" id="KW-0819">tRNA processing</keyword>
<feature type="domain" description="FAD dependent oxidoreductase" evidence="11">
    <location>
        <begin position="248"/>
        <end position="572"/>
    </location>
</feature>
<evidence type="ECO:0000259" key="12">
    <source>
        <dbReference type="Pfam" id="PF05430"/>
    </source>
</evidence>
<comment type="subcellular location">
    <subcellularLocation>
        <location evidence="10">Cytoplasm</location>
    </subcellularLocation>
</comment>
<feature type="region of interest" description="tRNA (mnm(5)s(2)U34)-methyltransferase" evidence="10">
    <location>
        <begin position="1"/>
        <end position="229"/>
    </location>
</feature>
<keyword evidence="1 10" id="KW-0963">Cytoplasm</keyword>
<keyword evidence="7 10" id="KW-0274">FAD</keyword>
<dbReference type="Pfam" id="PF05430">
    <property type="entry name" value="Methyltransf_30"/>
    <property type="match status" value="1"/>
</dbReference>
<sequence length="604" mass="65876">MLLQPARLTLDANGQPRSDHYQDIYYNPGAGFAESEHVFINGNRLHERIARARDLTIGEVGYGTGLNFIHTADTFLREAPPEARLHYLSFELHPIATDTLAALQRDWPQPAIRAAILAQNPHNHPGHHLLKVHPRIHLHLILGDIRATLPPLRAQVDAWYLDGFAPAKNPECWTPELIAEIARHSAKGTTAATFSAARSVRDALAQAGFHVEKIPGYGAKRDMIAATLAAAPAREPHWTNAPAAASGRIAVIGAGIAGSTTARALAESGRHVVLYHSDAHPAASTVPVAVPYLNPDSEATPNRPYQIAAWHHAMRALHQYPRALYDPCGVYSHATDDGERRRQQAILDATLLSDAELRGDANTLHYPRGGVIHLPALLAALADHPDIERRQATLTDLRELDSHAAIIHCCGWQTALLPEPALHDAIRPLRGQGSLFDSDTVPDAVHCGARTLIPDGDRLYSGASFNPNDSDLVPRAADDDANRQAIYARHPDANPRLHSHYIGIRGASRDYMPLLGAIPDAADVAEKYAALRRDAGIPIARDIAHHPRHYMHQGLGSKGCTQAWLNADILAAILNDTPIPLPQPQLERLAPARYLLRALKRGQL</sequence>
<dbReference type="GO" id="GO:0016645">
    <property type="term" value="F:oxidoreductase activity, acting on the CH-NH group of donors"/>
    <property type="evidence" value="ECO:0007669"/>
    <property type="project" value="InterPro"/>
</dbReference>
<dbReference type="InterPro" id="IPR008471">
    <property type="entry name" value="MnmC-like_methylTransf"/>
</dbReference>
<comment type="function">
    <text evidence="10">Catalyzes the last two steps in the biosynthesis of 5-methylaminomethyl-2-thiouridine (mnm(5)s(2)U) at the wobble position (U34) in tRNA. Catalyzes the FAD-dependent demodification of cmnm(5)s(2)U34 to nm(5)s(2)U34, followed by the transfer of a methyl group from S-adenosyl-L-methionine to nm(5)s(2)U34, to form mnm(5)s(2)U34.</text>
</comment>
<dbReference type="EC" id="2.1.1.61" evidence="10"/>
<gene>
    <name evidence="10" type="primary">mnmC</name>
    <name evidence="13" type="ORF">CHUV0807_1370</name>
</gene>
<evidence type="ECO:0000259" key="11">
    <source>
        <dbReference type="Pfam" id="PF01266"/>
    </source>
</evidence>
<dbReference type="InterPro" id="IPR029063">
    <property type="entry name" value="SAM-dependent_MTases_sf"/>
</dbReference>
<evidence type="ECO:0000256" key="4">
    <source>
        <dbReference type="ARBA" id="ARBA00022679"/>
    </source>
</evidence>
<dbReference type="InterPro" id="IPR006076">
    <property type="entry name" value="FAD-dep_OxRdtase"/>
</dbReference>
<keyword evidence="8 10" id="KW-0560">Oxidoreductase</keyword>
<dbReference type="Gene3D" id="3.30.9.10">
    <property type="entry name" value="D-Amino Acid Oxidase, subunit A, domain 2"/>
    <property type="match status" value="1"/>
</dbReference>
<dbReference type="Pfam" id="PF01266">
    <property type="entry name" value="DAO"/>
    <property type="match status" value="1"/>
</dbReference>
<dbReference type="AlphaFoldDB" id="A0A1C3H4Q7"/>
<evidence type="ECO:0000256" key="10">
    <source>
        <dbReference type="HAMAP-Rule" id="MF_01102"/>
    </source>
</evidence>
<evidence type="ECO:0000256" key="1">
    <source>
        <dbReference type="ARBA" id="ARBA00022490"/>
    </source>
</evidence>
<comment type="similarity">
    <text evidence="10">In the C-terminal section; belongs to the DAO family.</text>
</comment>
<comment type="cofactor">
    <cofactor evidence="10">
        <name>FAD</name>
        <dbReference type="ChEBI" id="CHEBI:57692"/>
    </cofactor>
</comment>